<evidence type="ECO:0000313" key="1">
    <source>
        <dbReference type="EMBL" id="MBC8178411.1"/>
    </source>
</evidence>
<dbReference type="Gene3D" id="3.20.20.140">
    <property type="entry name" value="Metal-dependent hydrolases"/>
    <property type="match status" value="1"/>
</dbReference>
<sequence length="443" mass="49681">MKFLADLHIHSHYSRATSKTLDPERLSIWAQKKGIALIGTGDFTHPGWVSELNDKLVETREGLYQLRPQLQREINSQVPPSCGGDTRFLLSGEISCIYKKGDRTRKLHHLILMPNMSSVIKFNKKLARIGNISSDGRPILGLDSRDLLEIVLETDERAFFIPAHIWTPWFSLFGSKSGFDAIEECFEDLTSHIHALETGLSSDPPMNRCLSALDRYVLVSNSDAHSPGKLGREANIFDTDLDYDHVIRAMTDGRGFGGTIEFFPEEGKYHLDGHRKCKIRLEPEETVELEGRCPVCQRPLTVGVLNRVYQLSDRDSPKLPKNFISRIPLSEVLSELFGCGPATKKVGGFYERLISQIGPELEILMNVPLTRLRQAGGSVFAEAVGRMRRNQVIREGGYDGQFGVMHLFEDSERETVSEQMALFANQEPKLTRSGNASSYTGVS</sequence>
<proteinExistence type="predicted"/>
<dbReference type="SUPFAM" id="SSF89550">
    <property type="entry name" value="PHP domain-like"/>
    <property type="match status" value="1"/>
</dbReference>
<dbReference type="InterPro" id="IPR016195">
    <property type="entry name" value="Pol/histidinol_Pase-like"/>
</dbReference>
<dbReference type="Proteomes" id="UP000650524">
    <property type="component" value="Unassembled WGS sequence"/>
</dbReference>
<dbReference type="AlphaFoldDB" id="A0A8J6N218"/>
<gene>
    <name evidence="1" type="ORF">H8E19_13480</name>
</gene>
<dbReference type="EMBL" id="JACNJD010000278">
    <property type="protein sequence ID" value="MBC8178411.1"/>
    <property type="molecule type" value="Genomic_DNA"/>
</dbReference>
<comment type="caution">
    <text evidence="1">The sequence shown here is derived from an EMBL/GenBank/DDBJ whole genome shotgun (WGS) entry which is preliminary data.</text>
</comment>
<dbReference type="PANTHER" id="PTHR40084:SF1">
    <property type="entry name" value="PHOSPHOTRANSFERASE"/>
    <property type="match status" value="1"/>
</dbReference>
<dbReference type="CDD" id="cd19067">
    <property type="entry name" value="PfuEndoQ-like"/>
    <property type="match status" value="1"/>
</dbReference>
<protein>
    <recommendedName>
        <fullName evidence="3">DNA helicase UvrD</fullName>
    </recommendedName>
</protein>
<reference evidence="1 2" key="1">
    <citation type="submission" date="2020-08" db="EMBL/GenBank/DDBJ databases">
        <title>Bridging the membrane lipid divide: bacteria of the FCB group superphylum have the potential to synthesize archaeal ether lipids.</title>
        <authorList>
            <person name="Villanueva L."/>
            <person name="Von Meijenfeldt F.A.B."/>
            <person name="Westbye A.B."/>
            <person name="Yadav S."/>
            <person name="Hopmans E.C."/>
            <person name="Dutilh B.E."/>
            <person name="Sinninghe Damste J.S."/>
        </authorList>
    </citation>
    <scope>NUCLEOTIDE SEQUENCE [LARGE SCALE GENOMIC DNA]</scope>
    <source>
        <strain evidence="1">NIOZ-UU27</strain>
    </source>
</reference>
<accession>A0A8J6N218</accession>
<organism evidence="1 2">
    <name type="scientific">Candidatus Desulfacyla euxinica</name>
    <dbReference type="NCBI Taxonomy" id="2841693"/>
    <lineage>
        <taxon>Bacteria</taxon>
        <taxon>Deltaproteobacteria</taxon>
        <taxon>Candidatus Desulfacyla</taxon>
    </lineage>
</organism>
<dbReference type="PANTHER" id="PTHR40084">
    <property type="entry name" value="PHOSPHOHYDROLASE, PHP FAMILY"/>
    <property type="match status" value="1"/>
</dbReference>
<evidence type="ECO:0008006" key="3">
    <source>
        <dbReference type="Google" id="ProtNLM"/>
    </source>
</evidence>
<evidence type="ECO:0000313" key="2">
    <source>
        <dbReference type="Proteomes" id="UP000650524"/>
    </source>
</evidence>
<name>A0A8J6N218_9DELT</name>